<dbReference type="Proteomes" id="UP000005286">
    <property type="component" value="Unassembled WGS sequence"/>
</dbReference>
<evidence type="ECO:0000256" key="1">
    <source>
        <dbReference type="SAM" id="Coils"/>
    </source>
</evidence>
<feature type="coiled-coil region" evidence="1">
    <location>
        <begin position="54"/>
        <end position="81"/>
    </location>
</feature>
<sequence>MKDTREIREAIDACDDVLANVDKALAELSSASNWAFLDLLGGEFFSSFMKRSKISKANRNISNLKLSLNRLRKELADVDIDLPLEISNSLSDNFWDVYFDNIFTDLRVRSEIKTKTSELRELRDKITYIKGRLEREI</sequence>
<protein>
    <submittedName>
        <fullName evidence="2">Uncharacterized protein</fullName>
    </submittedName>
</protein>
<dbReference type="STRING" id="879305.HMPREF9290_0989"/>
<comment type="caution">
    <text evidence="2">The sequence shown here is derived from an EMBL/GenBank/DDBJ whole genome shotgun (WGS) entry which is preliminary data.</text>
</comment>
<accession>F0GTE5</accession>
<evidence type="ECO:0000313" key="2">
    <source>
        <dbReference type="EMBL" id="EGC82877.1"/>
    </source>
</evidence>
<dbReference type="eggNOG" id="COG3064">
    <property type="taxonomic scope" value="Bacteria"/>
</dbReference>
<proteinExistence type="predicted"/>
<name>F0GTE5_9FIRM</name>
<keyword evidence="1" id="KW-0175">Coiled coil</keyword>
<evidence type="ECO:0000313" key="3">
    <source>
        <dbReference type="Proteomes" id="UP000005286"/>
    </source>
</evidence>
<dbReference type="AlphaFoldDB" id="F0GTE5"/>
<dbReference type="RefSeq" id="WP_004833835.1">
    <property type="nucleotide sequence ID" value="NZ_AEXM01000003.1"/>
</dbReference>
<organism evidence="2 3">
    <name type="scientific">Anaerococcus prevotii ACS-065-V-Col13</name>
    <dbReference type="NCBI Taxonomy" id="879305"/>
    <lineage>
        <taxon>Bacteria</taxon>
        <taxon>Bacillati</taxon>
        <taxon>Bacillota</taxon>
        <taxon>Tissierellia</taxon>
        <taxon>Tissierellales</taxon>
        <taxon>Peptoniphilaceae</taxon>
        <taxon>Anaerococcus</taxon>
    </lineage>
</organism>
<dbReference type="EMBL" id="AEXM01000003">
    <property type="protein sequence ID" value="EGC82877.1"/>
    <property type="molecule type" value="Genomic_DNA"/>
</dbReference>
<reference evidence="2 3" key="1">
    <citation type="submission" date="2011-01" db="EMBL/GenBank/DDBJ databases">
        <authorList>
            <person name="Durkin A.S."/>
            <person name="Madupu R."/>
            <person name="Torralba M."/>
            <person name="Gillis M."/>
            <person name="Methe B."/>
            <person name="Sutton G."/>
            <person name="Nelson K.E."/>
        </authorList>
    </citation>
    <scope>NUCLEOTIDE SEQUENCE [LARGE SCALE GENOMIC DNA]</scope>
    <source>
        <strain evidence="2 3">ACS-065-V-Col13</strain>
    </source>
</reference>
<keyword evidence="3" id="KW-1185">Reference proteome</keyword>
<gene>
    <name evidence="2" type="ORF">HMPREF9290_0989</name>
</gene>
<dbReference type="PATRIC" id="fig|879305.3.peg.76"/>